<sequence>MTTPVEKKNHSKFCEFHDKVGHNTDECVHLKKQIKEMLKAVKLSYLIKELKQNNGKEQPKTAKKGETLEKEKPDEEHSASASMNFVVVRSPSPYNRIIRRHEFRKLQAVLLTAHGMLKIPVEEGIITLKSSMLVPLECAMVSKPEGSFPVTKPMVEERIKVAINQEHPKQTIMIGSTLVEEGHNKLCSLLQRNLDVFAWKPADMTGIPRHIAKHRLNVREGCSLVKQKKRGQAADRHQVIQEEVRKLIEVEMHKKSDFHWTAKAEEVVKDKQEKDKIRTKPDKNGKREKAWKYQNSVIIKKAEKDAFGNKQYKPEDIQELFRELFNDVQNIHEELAEYINTPGWNRPAFYNNGDDDDEDYLDSTPKNDRFDTKSYLLESLLNRDESIPPGIDNDDSDSKGDNLFLERLLHDDPISLLDTLDFSYDVRVFLPFFTYPVTSSILLSSRSEDIIFDPGWNRPAFYNNGDDDDEDCTIAITPDFLITDSLIMGDKHLDTIPEKKSDEFIKSSVENLVSNPSEFEDECECDVPYCDDSQTTNFQRFPILSSTILPLVMTSQVMRSEFNPIHNEDLDSTPKNDLFDTKSYLLESLLNRDESIPPGIDNDDSDSEGDNLFLERLLHDDPIPLSDTLDFSYDVRVFIPFFTYPVTSSILLSSGSEDTIFDPGISNYHFSSLERGVSHRSRTFMKFNIYPNHLNESPMEILSSTCSPMDQ</sequence>
<reference evidence="2" key="1">
    <citation type="journal article" date="2019" name="Sci. Rep.">
        <title>Draft genome of Tanacetum cinerariifolium, the natural source of mosquito coil.</title>
        <authorList>
            <person name="Yamashiro T."/>
            <person name="Shiraishi A."/>
            <person name="Satake H."/>
            <person name="Nakayama K."/>
        </authorList>
    </citation>
    <scope>NUCLEOTIDE SEQUENCE</scope>
</reference>
<gene>
    <name evidence="2" type="ORF">Tci_040905</name>
</gene>
<dbReference type="EMBL" id="BKCJ010005840">
    <property type="protein sequence ID" value="GEU68927.1"/>
    <property type="molecule type" value="Genomic_DNA"/>
</dbReference>
<dbReference type="AlphaFoldDB" id="A0A6L2M6T8"/>
<dbReference type="GO" id="GO:0003964">
    <property type="term" value="F:RNA-directed DNA polymerase activity"/>
    <property type="evidence" value="ECO:0007669"/>
    <property type="project" value="UniProtKB-KW"/>
</dbReference>
<feature type="region of interest" description="Disordered" evidence="1">
    <location>
        <begin position="54"/>
        <end position="80"/>
    </location>
</feature>
<comment type="caution">
    <text evidence="2">The sequence shown here is derived from an EMBL/GenBank/DDBJ whole genome shotgun (WGS) entry which is preliminary data.</text>
</comment>
<keyword evidence="2" id="KW-0548">Nucleotidyltransferase</keyword>
<evidence type="ECO:0000256" key="1">
    <source>
        <dbReference type="SAM" id="MobiDB-lite"/>
    </source>
</evidence>
<keyword evidence="2" id="KW-0808">Transferase</keyword>
<accession>A0A6L2M6T8</accession>
<keyword evidence="2" id="KW-0695">RNA-directed DNA polymerase</keyword>
<name>A0A6L2M6T8_TANCI</name>
<proteinExistence type="predicted"/>
<protein>
    <submittedName>
        <fullName evidence="2">Reverse transcriptase domain-containing protein</fullName>
    </submittedName>
</protein>
<organism evidence="2">
    <name type="scientific">Tanacetum cinerariifolium</name>
    <name type="common">Dalmatian daisy</name>
    <name type="synonym">Chrysanthemum cinerariifolium</name>
    <dbReference type="NCBI Taxonomy" id="118510"/>
    <lineage>
        <taxon>Eukaryota</taxon>
        <taxon>Viridiplantae</taxon>
        <taxon>Streptophyta</taxon>
        <taxon>Embryophyta</taxon>
        <taxon>Tracheophyta</taxon>
        <taxon>Spermatophyta</taxon>
        <taxon>Magnoliopsida</taxon>
        <taxon>eudicotyledons</taxon>
        <taxon>Gunneridae</taxon>
        <taxon>Pentapetalae</taxon>
        <taxon>asterids</taxon>
        <taxon>campanulids</taxon>
        <taxon>Asterales</taxon>
        <taxon>Asteraceae</taxon>
        <taxon>Asteroideae</taxon>
        <taxon>Anthemideae</taxon>
        <taxon>Anthemidinae</taxon>
        <taxon>Tanacetum</taxon>
    </lineage>
</organism>
<evidence type="ECO:0000313" key="2">
    <source>
        <dbReference type="EMBL" id="GEU68927.1"/>
    </source>
</evidence>
<feature type="compositionally biased region" description="Basic and acidic residues" evidence="1">
    <location>
        <begin position="57"/>
        <end position="78"/>
    </location>
</feature>